<keyword evidence="5 9" id="KW-0229">DNA integration</keyword>
<evidence type="ECO:0000256" key="5">
    <source>
        <dbReference type="ARBA" id="ARBA00022908"/>
    </source>
</evidence>
<keyword evidence="2 9" id="KW-0963">Cytoplasm</keyword>
<keyword evidence="8 9" id="KW-0131">Cell cycle</keyword>
<accession>A0ABP9BSP6</accession>
<evidence type="ECO:0000256" key="4">
    <source>
        <dbReference type="ARBA" id="ARBA00022829"/>
    </source>
</evidence>
<protein>
    <recommendedName>
        <fullName evidence="9">Tyrosine recombinase XerC</fullName>
    </recommendedName>
</protein>
<feature type="active site" evidence="9">
    <location>
        <position position="201"/>
    </location>
</feature>
<dbReference type="Pfam" id="PF00589">
    <property type="entry name" value="Phage_integrase"/>
    <property type="match status" value="1"/>
</dbReference>
<dbReference type="PROSITE" id="PS51900">
    <property type="entry name" value="CB"/>
    <property type="match status" value="1"/>
</dbReference>
<evidence type="ECO:0000256" key="2">
    <source>
        <dbReference type="ARBA" id="ARBA00022490"/>
    </source>
</evidence>
<comment type="subcellular location">
    <subcellularLocation>
        <location evidence="1 9">Cytoplasm</location>
    </subcellularLocation>
</comment>
<feature type="active site" evidence="9">
    <location>
        <position position="163"/>
    </location>
</feature>
<keyword evidence="6 9" id="KW-0238">DNA-binding</keyword>
<sequence>MADGAPAAPTPLKAAIEAYLNHLGIERGLAANTQAAYRRDLTRYRTYLADQGVIDPRTITKKHVRDFAVACAETPSASGKPLSQRSIARIIVGVRGAHKFWLRENVTTIDPAAGVQPPTPGARLPKAVPVEQVTRLLEAPDITTEVGLRDRAILEFLYSTGARISEVINVDLDDVVFDRESENAGTESTASVPAVARLFGKGNKERVVPVGSYAARAIEDYRVRSRPSLASKGKGTPALFLNARGGRLTRQGAYLILKKHAERAKLPGEISPHTLRHSFATHLLEGGADIRVVQELLGHASVTTTQVYTKVTADTLREVFAAHHPRAQ</sequence>
<dbReference type="PANTHER" id="PTHR30349:SF81">
    <property type="entry name" value="TYROSINE RECOMBINASE XERC"/>
    <property type="match status" value="1"/>
</dbReference>
<dbReference type="InterPro" id="IPR010998">
    <property type="entry name" value="Integrase_recombinase_N"/>
</dbReference>
<evidence type="ECO:0000259" key="10">
    <source>
        <dbReference type="PROSITE" id="PS51898"/>
    </source>
</evidence>
<gene>
    <name evidence="12" type="primary">xerD</name>
    <name evidence="9" type="synonym">xerC</name>
    <name evidence="12" type="ORF">GCM10023352_19910</name>
</gene>
<evidence type="ECO:0000256" key="3">
    <source>
        <dbReference type="ARBA" id="ARBA00022618"/>
    </source>
</evidence>
<evidence type="ECO:0000256" key="1">
    <source>
        <dbReference type="ARBA" id="ARBA00004496"/>
    </source>
</evidence>
<evidence type="ECO:0000313" key="12">
    <source>
        <dbReference type="EMBL" id="GAA4799961.1"/>
    </source>
</evidence>
<keyword evidence="7 9" id="KW-0233">DNA recombination</keyword>
<organism evidence="12 13">
    <name type="scientific">Rothia endophytica</name>
    <dbReference type="NCBI Taxonomy" id="1324766"/>
    <lineage>
        <taxon>Bacteria</taxon>
        <taxon>Bacillati</taxon>
        <taxon>Actinomycetota</taxon>
        <taxon>Actinomycetes</taxon>
        <taxon>Micrococcales</taxon>
        <taxon>Micrococcaceae</taxon>
        <taxon>Rothia</taxon>
    </lineage>
</organism>
<evidence type="ECO:0000256" key="6">
    <source>
        <dbReference type="ARBA" id="ARBA00023125"/>
    </source>
</evidence>
<evidence type="ECO:0000256" key="8">
    <source>
        <dbReference type="ARBA" id="ARBA00023306"/>
    </source>
</evidence>
<dbReference type="InterPro" id="IPR004107">
    <property type="entry name" value="Integrase_SAM-like_N"/>
</dbReference>
<keyword evidence="3 9" id="KW-0132">Cell division</keyword>
<dbReference type="InterPro" id="IPR002104">
    <property type="entry name" value="Integrase_catalytic"/>
</dbReference>
<dbReference type="HAMAP" id="MF_01808">
    <property type="entry name" value="Recomb_XerC_XerD"/>
    <property type="match status" value="1"/>
</dbReference>
<feature type="active site" evidence="9">
    <location>
        <position position="299"/>
    </location>
</feature>
<dbReference type="InterPro" id="IPR011010">
    <property type="entry name" value="DNA_brk_join_enz"/>
</dbReference>
<dbReference type="CDD" id="cd00798">
    <property type="entry name" value="INT_XerDC_C"/>
    <property type="match status" value="1"/>
</dbReference>
<dbReference type="Proteomes" id="UP001500187">
    <property type="component" value="Unassembled WGS sequence"/>
</dbReference>
<dbReference type="RefSeq" id="WP_345447113.1">
    <property type="nucleotide sequence ID" value="NZ_BAABKP010000006.1"/>
</dbReference>
<reference evidence="13" key="1">
    <citation type="journal article" date="2019" name="Int. J. Syst. Evol. Microbiol.">
        <title>The Global Catalogue of Microorganisms (GCM) 10K type strain sequencing project: providing services to taxonomists for standard genome sequencing and annotation.</title>
        <authorList>
            <consortium name="The Broad Institute Genomics Platform"/>
            <consortium name="The Broad Institute Genome Sequencing Center for Infectious Disease"/>
            <person name="Wu L."/>
            <person name="Ma J."/>
        </authorList>
    </citation>
    <scope>NUCLEOTIDE SEQUENCE [LARGE SCALE GENOMIC DNA]</scope>
    <source>
        <strain evidence="13">JCM 18541</strain>
    </source>
</reference>
<comment type="similarity">
    <text evidence="9">Belongs to the 'phage' integrase family. XerC subfamily.</text>
</comment>
<dbReference type="SUPFAM" id="SSF56349">
    <property type="entry name" value="DNA breaking-rejoining enzymes"/>
    <property type="match status" value="1"/>
</dbReference>
<evidence type="ECO:0000259" key="11">
    <source>
        <dbReference type="PROSITE" id="PS51900"/>
    </source>
</evidence>
<dbReference type="InterPro" id="IPR050090">
    <property type="entry name" value="Tyrosine_recombinase_XerCD"/>
</dbReference>
<feature type="active site" evidence="9">
    <location>
        <position position="276"/>
    </location>
</feature>
<feature type="domain" description="Core-binding (CB)" evidence="11">
    <location>
        <begin position="10"/>
        <end position="102"/>
    </location>
</feature>
<dbReference type="InterPro" id="IPR013762">
    <property type="entry name" value="Integrase-like_cat_sf"/>
</dbReference>
<keyword evidence="13" id="KW-1185">Reference proteome</keyword>
<proteinExistence type="inferred from homology"/>
<keyword evidence="4 9" id="KW-0159">Chromosome partition</keyword>
<feature type="active site" description="O-(3'-phospho-DNA)-tyrosine intermediate" evidence="9">
    <location>
        <position position="308"/>
    </location>
</feature>
<feature type="domain" description="Tyr recombinase" evidence="10">
    <location>
        <begin position="123"/>
        <end position="321"/>
    </location>
</feature>
<comment type="subunit">
    <text evidence="9">Forms a cyclic heterotetrameric complex composed of two molecules of XerC and two molecules of XerD.</text>
</comment>
<dbReference type="EMBL" id="BAABKP010000006">
    <property type="protein sequence ID" value="GAA4799961.1"/>
    <property type="molecule type" value="Genomic_DNA"/>
</dbReference>
<comment type="caution">
    <text evidence="12">The sequence shown here is derived from an EMBL/GenBank/DDBJ whole genome shotgun (WGS) entry which is preliminary data.</text>
</comment>
<dbReference type="InterPro" id="IPR023009">
    <property type="entry name" value="Tyrosine_recombinase_XerC/XerD"/>
</dbReference>
<dbReference type="PANTHER" id="PTHR30349">
    <property type="entry name" value="PHAGE INTEGRASE-RELATED"/>
    <property type="match status" value="1"/>
</dbReference>
<name>A0ABP9BSP6_9MICC</name>
<feature type="active site" evidence="9">
    <location>
        <position position="273"/>
    </location>
</feature>
<comment type="function">
    <text evidence="9">Site-specific tyrosine recombinase, which acts by catalyzing the cutting and rejoining of the recombining DNA molecules. The XerC-XerD complex is essential to convert dimers of the bacterial chromosome into monomers to permit their segregation at cell division. It also contributes to the segregational stability of plasmids.</text>
</comment>
<dbReference type="Pfam" id="PF02899">
    <property type="entry name" value="Phage_int_SAM_1"/>
    <property type="match status" value="1"/>
</dbReference>
<evidence type="ECO:0000256" key="9">
    <source>
        <dbReference type="HAMAP-Rule" id="MF_01808"/>
    </source>
</evidence>
<evidence type="ECO:0000313" key="13">
    <source>
        <dbReference type="Proteomes" id="UP001500187"/>
    </source>
</evidence>
<evidence type="ECO:0000256" key="7">
    <source>
        <dbReference type="ARBA" id="ARBA00023172"/>
    </source>
</evidence>
<dbReference type="InterPro" id="IPR044068">
    <property type="entry name" value="CB"/>
</dbReference>
<dbReference type="NCBIfam" id="NF001399">
    <property type="entry name" value="PRK00283.1"/>
    <property type="match status" value="1"/>
</dbReference>
<dbReference type="PROSITE" id="PS51898">
    <property type="entry name" value="TYR_RECOMBINASE"/>
    <property type="match status" value="1"/>
</dbReference>
<dbReference type="Gene3D" id="1.10.150.130">
    <property type="match status" value="1"/>
</dbReference>
<dbReference type="Gene3D" id="1.10.443.10">
    <property type="entry name" value="Intergrase catalytic core"/>
    <property type="match status" value="1"/>
</dbReference>